<protein>
    <recommendedName>
        <fullName evidence="7">FAD-binding PCMH-type domain-containing protein</fullName>
    </recommendedName>
</protein>
<dbReference type="InterPro" id="IPR016169">
    <property type="entry name" value="FAD-bd_PCMH_sub2"/>
</dbReference>
<dbReference type="Pfam" id="PF08031">
    <property type="entry name" value="BBE"/>
    <property type="match status" value="1"/>
</dbReference>
<sequence length="492" mass="53112">MWISKPVLSSLAALFLSGLAIASSPNSIQSLIPELSPSAEVFYLTDSNWINETIQRWTTVGEPTFFASIKPSLVSDIQTIVKFAGGNNIQFLAMGGGHGYTTTYHSLQSGLEIDLSAFNTVSVDVVASTMTIGGGTKFRDLFQPLFSVGKEIQTGSGSCVGVVGATLGAGVGRYQGLHGLIIDALQSVDMIIANGSLITASQTENSELFWGLRGAGFNYGIVVKATYEVHNLTNNGSVLNADFKFAPSLNGTYFELLKSFEGKIPAPLSLFTLVIWDEVFGPVIILNAAYAGPEEEGLAILKPFIDLQYLERNLTQLTWDVLDSSAGFGLDAEFCITGGLHSLWAVGVAQIHVPTHIAFFNSIISFLDQYPDARTTSYEIEFFATQAVQAVPDDATAYPYRDIAAHVMITYGYANDNLTDTVNALADKWTAAFTATSGFDSLQVYVNYAHGTEGLSAMYSDRKLPRLLALKREWDPKGLFSFNNPLLIGNAA</sequence>
<dbReference type="Pfam" id="PF01565">
    <property type="entry name" value="FAD_binding_4"/>
    <property type="match status" value="1"/>
</dbReference>
<feature type="domain" description="FAD-binding PCMH-type" evidence="7">
    <location>
        <begin position="59"/>
        <end position="232"/>
    </location>
</feature>
<gene>
    <name evidence="8" type="ORF">B7463_g8856</name>
</gene>
<feature type="signal peptide" evidence="6">
    <location>
        <begin position="1"/>
        <end position="22"/>
    </location>
</feature>
<dbReference type="STRING" id="5539.A0A3E2H257"/>
<dbReference type="PANTHER" id="PTHR42973">
    <property type="entry name" value="BINDING OXIDOREDUCTASE, PUTATIVE (AFU_ORTHOLOGUE AFUA_1G17690)-RELATED"/>
    <property type="match status" value="1"/>
</dbReference>
<comment type="similarity">
    <text evidence="2">Belongs to the oxygen-dependent FAD-linked oxidoreductase family.</text>
</comment>
<evidence type="ECO:0000256" key="3">
    <source>
        <dbReference type="ARBA" id="ARBA00022630"/>
    </source>
</evidence>
<evidence type="ECO:0000256" key="1">
    <source>
        <dbReference type="ARBA" id="ARBA00001974"/>
    </source>
</evidence>
<feature type="non-terminal residue" evidence="8">
    <location>
        <position position="492"/>
    </location>
</feature>
<dbReference type="Proteomes" id="UP000258309">
    <property type="component" value="Unassembled WGS sequence"/>
</dbReference>
<dbReference type="InterPro" id="IPR036318">
    <property type="entry name" value="FAD-bd_PCMH-like_sf"/>
</dbReference>
<dbReference type="GO" id="GO:0071949">
    <property type="term" value="F:FAD binding"/>
    <property type="evidence" value="ECO:0007669"/>
    <property type="project" value="InterPro"/>
</dbReference>
<evidence type="ECO:0000259" key="7">
    <source>
        <dbReference type="PROSITE" id="PS51387"/>
    </source>
</evidence>
<evidence type="ECO:0000256" key="4">
    <source>
        <dbReference type="ARBA" id="ARBA00022827"/>
    </source>
</evidence>
<dbReference type="InterPro" id="IPR012951">
    <property type="entry name" value="BBE"/>
</dbReference>
<reference evidence="8 9" key="1">
    <citation type="submission" date="2018-05" db="EMBL/GenBank/DDBJ databases">
        <title>Draft genome sequence of Scytalidium lignicola DSM 105466, a ubiquitous saprotrophic fungus.</title>
        <authorList>
            <person name="Buettner E."/>
            <person name="Gebauer A.M."/>
            <person name="Hofrichter M."/>
            <person name="Liers C."/>
            <person name="Kellner H."/>
        </authorList>
    </citation>
    <scope>NUCLEOTIDE SEQUENCE [LARGE SCALE GENOMIC DNA]</scope>
    <source>
        <strain evidence="8 9">DSM 105466</strain>
    </source>
</reference>
<dbReference type="PANTHER" id="PTHR42973:SF9">
    <property type="entry name" value="FAD-BINDING PCMH-TYPE DOMAIN-CONTAINING PROTEIN-RELATED"/>
    <property type="match status" value="1"/>
</dbReference>
<dbReference type="EMBL" id="NCSJ02000204">
    <property type="protein sequence ID" value="RFU27488.1"/>
    <property type="molecule type" value="Genomic_DNA"/>
</dbReference>
<proteinExistence type="inferred from homology"/>
<evidence type="ECO:0000256" key="5">
    <source>
        <dbReference type="ARBA" id="ARBA00023002"/>
    </source>
</evidence>
<dbReference type="Gene3D" id="3.40.462.20">
    <property type="match status" value="1"/>
</dbReference>
<keyword evidence="5" id="KW-0560">Oxidoreductase</keyword>
<dbReference type="OMA" id="IMVNAVY"/>
<dbReference type="OrthoDB" id="415825at2759"/>
<feature type="non-terminal residue" evidence="8">
    <location>
        <position position="1"/>
    </location>
</feature>
<accession>A0A3E2H257</accession>
<keyword evidence="4" id="KW-0274">FAD</keyword>
<comment type="caution">
    <text evidence="8">The sequence shown here is derived from an EMBL/GenBank/DDBJ whole genome shotgun (WGS) entry which is preliminary data.</text>
</comment>
<evidence type="ECO:0000313" key="8">
    <source>
        <dbReference type="EMBL" id="RFU27488.1"/>
    </source>
</evidence>
<dbReference type="InterPro" id="IPR016166">
    <property type="entry name" value="FAD-bd_PCMH"/>
</dbReference>
<dbReference type="InterPro" id="IPR006094">
    <property type="entry name" value="Oxid_FAD_bind_N"/>
</dbReference>
<dbReference type="GO" id="GO:0016491">
    <property type="term" value="F:oxidoreductase activity"/>
    <property type="evidence" value="ECO:0007669"/>
    <property type="project" value="UniProtKB-KW"/>
</dbReference>
<dbReference type="InterPro" id="IPR050416">
    <property type="entry name" value="FAD-linked_Oxidoreductase"/>
</dbReference>
<dbReference type="AlphaFoldDB" id="A0A3E2H257"/>
<organism evidence="8 9">
    <name type="scientific">Scytalidium lignicola</name>
    <name type="common">Hyphomycete</name>
    <dbReference type="NCBI Taxonomy" id="5539"/>
    <lineage>
        <taxon>Eukaryota</taxon>
        <taxon>Fungi</taxon>
        <taxon>Dikarya</taxon>
        <taxon>Ascomycota</taxon>
        <taxon>Pezizomycotina</taxon>
        <taxon>Leotiomycetes</taxon>
        <taxon>Leotiomycetes incertae sedis</taxon>
        <taxon>Scytalidium</taxon>
    </lineage>
</organism>
<name>A0A3E2H257_SCYLI</name>
<keyword evidence="6" id="KW-0732">Signal</keyword>
<evidence type="ECO:0000313" key="9">
    <source>
        <dbReference type="Proteomes" id="UP000258309"/>
    </source>
</evidence>
<comment type="cofactor">
    <cofactor evidence="1">
        <name>FAD</name>
        <dbReference type="ChEBI" id="CHEBI:57692"/>
    </cofactor>
</comment>
<dbReference type="SUPFAM" id="SSF56176">
    <property type="entry name" value="FAD-binding/transporter-associated domain-like"/>
    <property type="match status" value="1"/>
</dbReference>
<dbReference type="PROSITE" id="PS51387">
    <property type="entry name" value="FAD_PCMH"/>
    <property type="match status" value="1"/>
</dbReference>
<dbReference type="Gene3D" id="3.30.465.10">
    <property type="match status" value="1"/>
</dbReference>
<keyword evidence="3" id="KW-0285">Flavoprotein</keyword>
<feature type="chain" id="PRO_5017727437" description="FAD-binding PCMH-type domain-containing protein" evidence="6">
    <location>
        <begin position="23"/>
        <end position="492"/>
    </location>
</feature>
<evidence type="ECO:0000256" key="2">
    <source>
        <dbReference type="ARBA" id="ARBA00005466"/>
    </source>
</evidence>
<evidence type="ECO:0000256" key="6">
    <source>
        <dbReference type="SAM" id="SignalP"/>
    </source>
</evidence>
<keyword evidence="9" id="KW-1185">Reference proteome</keyword>